<comment type="caution">
    <text evidence="2">The sequence shown here is derived from an EMBL/GenBank/DDBJ whole genome shotgun (WGS) entry which is preliminary data.</text>
</comment>
<keyword evidence="3" id="KW-1185">Reference proteome</keyword>
<evidence type="ECO:0000256" key="1">
    <source>
        <dbReference type="SAM" id="SignalP"/>
    </source>
</evidence>
<sequence length="362" mass="40849">MANLLRSLLFLLLSLTLSFTQPAAAAAKKRNEMTISVSVSPNAAFVSRLAVEQKSGLARAITHSPTGNPAQEPYPVRATVQIGADSYLLGFDGLFYDRKRKRAVRLSPKTFGQLDSYVSLLEARHYGRPTPWSEARQEFKRMSYATVIDLETGKSFRVQRRAGSRHADVQPLTREDTLIMKQIYQGKWSWKRRAILVRVNGKHYAASMHGMPHGAGGIPGNQFPGHFCIHFQGSSTHRKTEPDPGHSLMILKASGKLYEAIQTADPRQLVDYFLTSLHEHDFFSLKVAAGPYPLPPFLENIDSIKRQNELDQWHDDASLTAEIPVRVSFFYRQGPEQKELWTFSLVRLSPLDPWRICSITAE</sequence>
<reference evidence="2 3" key="1">
    <citation type="submission" date="2013-03" db="EMBL/GenBank/DDBJ databases">
        <title>Assembly of a new bacterial strain Brevibacillus borstelensis AK1.</title>
        <authorList>
            <person name="Rajan I."/>
            <person name="PoliReddy D."/>
            <person name="Sugumar T."/>
            <person name="Rathinam K."/>
            <person name="Alqarawi S."/>
            <person name="Khalil A.B."/>
            <person name="Sivakumar N."/>
        </authorList>
    </citation>
    <scope>NUCLEOTIDE SEQUENCE [LARGE SCALE GENOMIC DNA]</scope>
    <source>
        <strain evidence="2 3">AK1</strain>
    </source>
</reference>
<accession>M8D937</accession>
<protein>
    <submittedName>
        <fullName evidence="2">Uncharacterized protein</fullName>
    </submittedName>
</protein>
<evidence type="ECO:0000313" key="2">
    <source>
        <dbReference type="EMBL" id="EMT52774.1"/>
    </source>
</evidence>
<proteinExistence type="predicted"/>
<feature type="chain" id="PRO_5038345714" evidence="1">
    <location>
        <begin position="26"/>
        <end position="362"/>
    </location>
</feature>
<feature type="signal peptide" evidence="1">
    <location>
        <begin position="1"/>
        <end position="25"/>
    </location>
</feature>
<dbReference type="Proteomes" id="UP000012081">
    <property type="component" value="Unassembled WGS sequence"/>
</dbReference>
<dbReference type="AlphaFoldDB" id="M8D937"/>
<dbReference type="STRING" id="1300222.I532_08342"/>
<organism evidence="2 3">
    <name type="scientific">Brevibacillus borstelensis AK1</name>
    <dbReference type="NCBI Taxonomy" id="1300222"/>
    <lineage>
        <taxon>Bacteria</taxon>
        <taxon>Bacillati</taxon>
        <taxon>Bacillota</taxon>
        <taxon>Bacilli</taxon>
        <taxon>Bacillales</taxon>
        <taxon>Paenibacillaceae</taxon>
        <taxon>Brevibacillus</taxon>
    </lineage>
</organism>
<dbReference type="PATRIC" id="fig|1300222.3.peg.1715"/>
<evidence type="ECO:0000313" key="3">
    <source>
        <dbReference type="Proteomes" id="UP000012081"/>
    </source>
</evidence>
<gene>
    <name evidence="2" type="ORF">I532_08342</name>
</gene>
<dbReference type="EMBL" id="APBN01000003">
    <property type="protein sequence ID" value="EMT52774.1"/>
    <property type="molecule type" value="Genomic_DNA"/>
</dbReference>
<keyword evidence="1" id="KW-0732">Signal</keyword>
<name>M8D937_9BACL</name>